<dbReference type="EMBL" id="NCSJ02000144">
    <property type="protein sequence ID" value="RFU28964.1"/>
    <property type="molecule type" value="Genomic_DNA"/>
</dbReference>
<evidence type="ECO:0000256" key="1">
    <source>
        <dbReference type="SAM" id="Phobius"/>
    </source>
</evidence>
<feature type="non-terminal residue" evidence="2">
    <location>
        <position position="255"/>
    </location>
</feature>
<accession>A0A3E2H6G0</accession>
<keyword evidence="1" id="KW-0812">Transmembrane</keyword>
<sequence>MSANMPTDMWDGRVYFVLGIASAPLLLMLHPNSVIRRMLYYTPLALLLCAYHAPLGSKTAGSPSTGAYQFGILLASWTMRILDRMYLNDPEATFLRIDNGETKSPLTYTPLQKLGWALELMCVTRGIGWNWQIAQIPPQKPRSRRSFFLMKARKAILTIGMLYIVRMAATALLQLAENVDRANKWAKLLLHPAFLHSFMYASWAFVVYSSLNLAENILAFVFVGLRITQCWSQPEMWPSIFGSIKESYGIRRSWG</sequence>
<feature type="transmembrane region" description="Helical" evidence="1">
    <location>
        <begin position="155"/>
        <end position="176"/>
    </location>
</feature>
<organism evidence="2 3">
    <name type="scientific">Scytalidium lignicola</name>
    <name type="common">Hyphomycete</name>
    <dbReference type="NCBI Taxonomy" id="5539"/>
    <lineage>
        <taxon>Eukaryota</taxon>
        <taxon>Fungi</taxon>
        <taxon>Dikarya</taxon>
        <taxon>Ascomycota</taxon>
        <taxon>Pezizomycotina</taxon>
        <taxon>Leotiomycetes</taxon>
        <taxon>Leotiomycetes incertae sedis</taxon>
        <taxon>Scytalidium</taxon>
    </lineage>
</organism>
<name>A0A3E2H6G0_SCYLI</name>
<evidence type="ECO:0008006" key="4">
    <source>
        <dbReference type="Google" id="ProtNLM"/>
    </source>
</evidence>
<feature type="non-terminal residue" evidence="2">
    <location>
        <position position="1"/>
    </location>
</feature>
<feature type="transmembrane region" description="Helical" evidence="1">
    <location>
        <begin position="12"/>
        <end position="29"/>
    </location>
</feature>
<keyword evidence="3" id="KW-1185">Reference proteome</keyword>
<gene>
    <name evidence="2" type="ORF">B7463_g7366</name>
</gene>
<evidence type="ECO:0000313" key="3">
    <source>
        <dbReference type="Proteomes" id="UP000258309"/>
    </source>
</evidence>
<keyword evidence="1" id="KW-0472">Membrane</keyword>
<reference evidence="2 3" key="1">
    <citation type="submission" date="2018-05" db="EMBL/GenBank/DDBJ databases">
        <title>Draft genome sequence of Scytalidium lignicola DSM 105466, a ubiquitous saprotrophic fungus.</title>
        <authorList>
            <person name="Buettner E."/>
            <person name="Gebauer A.M."/>
            <person name="Hofrichter M."/>
            <person name="Liers C."/>
            <person name="Kellner H."/>
        </authorList>
    </citation>
    <scope>NUCLEOTIDE SEQUENCE [LARGE SCALE GENOMIC DNA]</scope>
    <source>
        <strain evidence="2 3">DSM 105466</strain>
    </source>
</reference>
<dbReference type="AlphaFoldDB" id="A0A3E2H6G0"/>
<comment type="caution">
    <text evidence="2">The sequence shown here is derived from an EMBL/GenBank/DDBJ whole genome shotgun (WGS) entry which is preliminary data.</text>
</comment>
<protein>
    <recommendedName>
        <fullName evidence="4">Wax synthase domain-containing protein</fullName>
    </recommendedName>
</protein>
<dbReference type="Proteomes" id="UP000258309">
    <property type="component" value="Unassembled WGS sequence"/>
</dbReference>
<dbReference type="OrthoDB" id="1077582at2759"/>
<keyword evidence="1" id="KW-1133">Transmembrane helix</keyword>
<evidence type="ECO:0000313" key="2">
    <source>
        <dbReference type="EMBL" id="RFU28964.1"/>
    </source>
</evidence>
<proteinExistence type="predicted"/>